<keyword evidence="2" id="KW-1185">Reference proteome</keyword>
<protein>
    <submittedName>
        <fullName evidence="1">Uncharacterized protein</fullName>
    </submittedName>
</protein>
<evidence type="ECO:0000313" key="1">
    <source>
        <dbReference type="EMBL" id="CAL4117179.1"/>
    </source>
</evidence>
<name>A0AAV2R8B0_MEGNR</name>
<reference evidence="1 2" key="1">
    <citation type="submission" date="2024-05" db="EMBL/GenBank/DDBJ databases">
        <authorList>
            <person name="Wallberg A."/>
        </authorList>
    </citation>
    <scope>NUCLEOTIDE SEQUENCE [LARGE SCALE GENOMIC DNA]</scope>
</reference>
<proteinExistence type="predicted"/>
<evidence type="ECO:0000313" key="2">
    <source>
        <dbReference type="Proteomes" id="UP001497623"/>
    </source>
</evidence>
<accession>A0AAV2R8B0</accession>
<sequence length="159" mass="17804">MCLGQAGDEEICGQAMICFNDDRTGFQGSIKSEDNTMYVITGAKSKKRRNANNEGMGYSYLMEGEEQLGMPIFYDIRVVDCDIGEEYNLKRVRGSIGENATFNCNCLSFTVDNIYIGQKADMMVQQLLGHSMEGFHKSVQTGYISMRCSVTSNNSHWVL</sequence>
<dbReference type="AlphaFoldDB" id="A0AAV2R8B0"/>
<comment type="caution">
    <text evidence="1">The sequence shown here is derived from an EMBL/GenBank/DDBJ whole genome shotgun (WGS) entry which is preliminary data.</text>
</comment>
<dbReference type="Proteomes" id="UP001497623">
    <property type="component" value="Unassembled WGS sequence"/>
</dbReference>
<dbReference type="EMBL" id="CAXKWB010016808">
    <property type="protein sequence ID" value="CAL4117179.1"/>
    <property type="molecule type" value="Genomic_DNA"/>
</dbReference>
<organism evidence="1 2">
    <name type="scientific">Meganyctiphanes norvegica</name>
    <name type="common">Northern krill</name>
    <name type="synonym">Thysanopoda norvegica</name>
    <dbReference type="NCBI Taxonomy" id="48144"/>
    <lineage>
        <taxon>Eukaryota</taxon>
        <taxon>Metazoa</taxon>
        <taxon>Ecdysozoa</taxon>
        <taxon>Arthropoda</taxon>
        <taxon>Crustacea</taxon>
        <taxon>Multicrustacea</taxon>
        <taxon>Malacostraca</taxon>
        <taxon>Eumalacostraca</taxon>
        <taxon>Eucarida</taxon>
        <taxon>Euphausiacea</taxon>
        <taxon>Euphausiidae</taxon>
        <taxon>Meganyctiphanes</taxon>
    </lineage>
</organism>
<gene>
    <name evidence="1" type="ORF">MNOR_LOCUS21134</name>
</gene>